<protein>
    <submittedName>
        <fullName evidence="2">Uncharacterized protein</fullName>
    </submittedName>
</protein>
<dbReference type="OrthoDB" id="9815466at2"/>
<dbReference type="Proteomes" id="UP000093267">
    <property type="component" value="Chromosome"/>
</dbReference>
<proteinExistence type="predicted"/>
<feature type="transmembrane region" description="Helical" evidence="1">
    <location>
        <begin position="294"/>
        <end position="314"/>
    </location>
</feature>
<feature type="transmembrane region" description="Helical" evidence="1">
    <location>
        <begin position="232"/>
        <end position="251"/>
    </location>
</feature>
<dbReference type="EMBL" id="CP014924">
    <property type="protein sequence ID" value="ANZ68053.1"/>
    <property type="molecule type" value="Genomic_DNA"/>
</dbReference>
<dbReference type="AlphaFoldDB" id="A0A1B2J183"/>
<feature type="transmembrane region" description="Helical" evidence="1">
    <location>
        <begin position="409"/>
        <end position="427"/>
    </location>
</feature>
<feature type="transmembrane region" description="Helical" evidence="1">
    <location>
        <begin position="12"/>
        <end position="29"/>
    </location>
</feature>
<keyword evidence="1" id="KW-0812">Transmembrane</keyword>
<feature type="transmembrane region" description="Helical" evidence="1">
    <location>
        <begin position="353"/>
        <end position="370"/>
    </location>
</feature>
<accession>A0A1B2J183</accession>
<dbReference type="Pfam" id="PF09586">
    <property type="entry name" value="YfhO"/>
    <property type="match status" value="1"/>
</dbReference>
<dbReference type="STRING" id="240427.AYR62_06610"/>
<feature type="transmembrane region" description="Helical" evidence="1">
    <location>
        <begin position="321"/>
        <end position="341"/>
    </location>
</feature>
<sequence length="1033" mass="115357">MEKRSFKIPVWLIYSVAFAVVITATFGLLRFEGLTNIWRVDGIAQHFPILKEFYGILHGTVHQSLFSWSWNLGLGADQMTSFAYYVVGDPFAYLIALFPADKIELGYQLLTIVRLYAVGLSFLALARQLRFKRAGSLLGALIYTFNGFTFYVSFHHPFFLLAPFFFPLLCLGVDKIYQGKSFLWLTGFTALVLICNIYFSYLLGLGALVFAIARYADLKRRGELVRSFPKSLGYFAATVALALAVASVILLPTLLAMMSSSRTGSATFANGLSLYPLVYYLNLPNALFNTTGTMYYWDVIGTGALSFVAVVWTFRHFKDHIALNVTLILIALGVLVPAFAAFMNVMSTPSNRWLLLASLPLALAVASFTDSLESLTTKDFKWFIIAATGFLILLFVGNGFTFLLRPSHYLSYGCLFIFMVILSYGYMRSMNGLPFKTMLLALVGLNAIAIGTSFYSTNFNASVAYNEIPTGSATSWAKNFFDGADKFLKKYDKSFYRTSMMSNYDILDTAGNNIPMLLGTHTIESYFSVQNGAVNNFNKQLDNNQQTMNDPTSDANNRTTMLNLLGVKYVFARRDDVALRRSFPYGFKLVRNKQGKMVKFSNRTVYKLENHSSTVLLKNQNALPLAYMQTRQLNSSSYNKLSGNDKEQALLTGAKVDHQVAGVKTTKATSASKPMSYTVKSLSEPITTLAQLIRYRLTKNNDLRVDHLDVNKYSDAQLVKYFAKSAKLGHVSKRVNKLLTENAAMVTKNNAENANGLKKVTSDVAGNHQAYQLEIKNPQRYRNSELYLQIKGIKINQTTTQSKLTQLSNRLTLLDEPTTPALKVTHWRYVLNHPSFGGYLMSMNTSTSSNNLIQLGYNNMSDYEQKGSATINLGYSSRKVARRLINICFSGEDSISFKSVKLVAVPFNRSYETKIHRLQNQGLKKLKVTNNTVSGVSTTKQNAILTTSIPYSTGWHLTVDGKATPTQKVNTGFVGASVKGGTHRIKLTYETPGLAVGKWLTRIGGVIFIGIFLAETVLVILRKRRPDNQRKRH</sequence>
<feature type="transmembrane region" description="Helical" evidence="1">
    <location>
        <begin position="382"/>
        <end position="403"/>
    </location>
</feature>
<feature type="transmembrane region" description="Helical" evidence="1">
    <location>
        <begin position="184"/>
        <end position="212"/>
    </location>
</feature>
<reference evidence="2 3" key="1">
    <citation type="submission" date="2016-03" db="EMBL/GenBank/DDBJ databases">
        <title>Pediococcus and Lactobacillus from brewery environment - whole genome sequencing and assembly.</title>
        <authorList>
            <person name="Behr J."/>
            <person name="Geissler A.J."/>
            <person name="Vogel R.F."/>
        </authorList>
    </citation>
    <scope>NUCLEOTIDE SEQUENCE [LARGE SCALE GENOMIC DNA]</scope>
    <source>
        <strain evidence="2 3">TMW 1.1995</strain>
    </source>
</reference>
<gene>
    <name evidence="2" type="ORF">AYR63_13505</name>
</gene>
<feature type="transmembrane region" description="Helical" evidence="1">
    <location>
        <begin position="106"/>
        <end position="125"/>
    </location>
</feature>
<dbReference type="PANTHER" id="PTHR38454:SF1">
    <property type="entry name" value="INTEGRAL MEMBRANE PROTEIN"/>
    <property type="match status" value="1"/>
</dbReference>
<feature type="transmembrane region" description="Helical" evidence="1">
    <location>
        <begin position="439"/>
        <end position="456"/>
    </location>
</feature>
<evidence type="ECO:0000256" key="1">
    <source>
        <dbReference type="SAM" id="Phobius"/>
    </source>
</evidence>
<name>A0A1B2J183_9LACO</name>
<organism evidence="2 3">
    <name type="scientific">Secundilactobacillus paracollinoides</name>
    <dbReference type="NCBI Taxonomy" id="240427"/>
    <lineage>
        <taxon>Bacteria</taxon>
        <taxon>Bacillati</taxon>
        <taxon>Bacillota</taxon>
        <taxon>Bacilli</taxon>
        <taxon>Lactobacillales</taxon>
        <taxon>Lactobacillaceae</taxon>
        <taxon>Secundilactobacillus</taxon>
    </lineage>
</organism>
<feature type="transmembrane region" description="Helical" evidence="1">
    <location>
        <begin position="999"/>
        <end position="1021"/>
    </location>
</feature>
<keyword evidence="1" id="KW-1133">Transmembrane helix</keyword>
<dbReference type="RefSeq" id="WP_065903291.1">
    <property type="nucleotide sequence ID" value="NZ_CP014912.1"/>
</dbReference>
<dbReference type="InterPro" id="IPR018580">
    <property type="entry name" value="Uncharacterised_YfhO"/>
</dbReference>
<feature type="transmembrane region" description="Helical" evidence="1">
    <location>
        <begin position="82"/>
        <end position="100"/>
    </location>
</feature>
<feature type="transmembrane region" description="Helical" evidence="1">
    <location>
        <begin position="137"/>
        <end position="154"/>
    </location>
</feature>
<keyword evidence="1" id="KW-0472">Membrane</keyword>
<evidence type="ECO:0000313" key="3">
    <source>
        <dbReference type="Proteomes" id="UP000093267"/>
    </source>
</evidence>
<evidence type="ECO:0000313" key="2">
    <source>
        <dbReference type="EMBL" id="ANZ68053.1"/>
    </source>
</evidence>
<dbReference type="PANTHER" id="PTHR38454">
    <property type="entry name" value="INTEGRAL MEMBRANE PROTEIN-RELATED"/>
    <property type="match status" value="1"/>
</dbReference>
<keyword evidence="3" id="KW-1185">Reference proteome</keyword>